<name>A0ABT9H315_9GAMM</name>
<keyword evidence="1" id="KW-1133">Transmembrane helix</keyword>
<dbReference type="EMBL" id="JAUZVZ010000030">
    <property type="protein sequence ID" value="MDP4537682.1"/>
    <property type="molecule type" value="Genomic_DNA"/>
</dbReference>
<keyword evidence="3" id="KW-1185">Reference proteome</keyword>
<evidence type="ECO:0000313" key="2">
    <source>
        <dbReference type="EMBL" id="MDP4537682.1"/>
    </source>
</evidence>
<sequence>MMQRHIVAQWLEPSSEHNKRYLWVDLALILLIGLNIIALILQSIETIDHVYHRHFFTSKFFQLLCLRWNMVPGSGVS</sequence>
<evidence type="ECO:0000256" key="1">
    <source>
        <dbReference type="SAM" id="Phobius"/>
    </source>
</evidence>
<dbReference type="Proteomes" id="UP001231616">
    <property type="component" value="Unassembled WGS sequence"/>
</dbReference>
<comment type="caution">
    <text evidence="2">The sequence shown here is derived from an EMBL/GenBank/DDBJ whole genome shotgun (WGS) entry which is preliminary data.</text>
</comment>
<keyword evidence="1" id="KW-0472">Membrane</keyword>
<organism evidence="2 3">
    <name type="scientific">Alkalimonas collagenimarina</name>
    <dbReference type="NCBI Taxonomy" id="400390"/>
    <lineage>
        <taxon>Bacteria</taxon>
        <taxon>Pseudomonadati</taxon>
        <taxon>Pseudomonadota</taxon>
        <taxon>Gammaproteobacteria</taxon>
        <taxon>Alkalimonas</taxon>
    </lineage>
</organism>
<proteinExistence type="predicted"/>
<accession>A0ABT9H315</accession>
<reference evidence="2 3" key="1">
    <citation type="submission" date="2023-08" db="EMBL/GenBank/DDBJ databases">
        <authorList>
            <person name="Joshi A."/>
            <person name="Thite S."/>
        </authorList>
    </citation>
    <scope>NUCLEOTIDE SEQUENCE [LARGE SCALE GENOMIC DNA]</scope>
    <source>
        <strain evidence="2 3">AC40</strain>
    </source>
</reference>
<gene>
    <name evidence="2" type="ORF">Q3O60_15960</name>
</gene>
<evidence type="ECO:0000313" key="3">
    <source>
        <dbReference type="Proteomes" id="UP001231616"/>
    </source>
</evidence>
<protein>
    <submittedName>
        <fullName evidence="2">Uncharacterized protein</fullName>
    </submittedName>
</protein>
<dbReference type="RefSeq" id="WP_305894932.1">
    <property type="nucleotide sequence ID" value="NZ_JAUZVZ010000030.1"/>
</dbReference>
<keyword evidence="1" id="KW-0812">Transmembrane</keyword>
<feature type="transmembrane region" description="Helical" evidence="1">
    <location>
        <begin position="21"/>
        <end position="41"/>
    </location>
</feature>